<evidence type="ECO:0000259" key="1">
    <source>
        <dbReference type="Pfam" id="PF14420"/>
    </source>
</evidence>
<comment type="caution">
    <text evidence="2">The sequence shown here is derived from an EMBL/GenBank/DDBJ whole genome shotgun (WGS) entry which is preliminary data.</text>
</comment>
<dbReference type="EMBL" id="JAQQWM010000006">
    <property type="protein sequence ID" value="KAK8060130.1"/>
    <property type="molecule type" value="Genomic_DNA"/>
</dbReference>
<dbReference type="PANTHER" id="PTHR38788:SF3">
    <property type="entry name" value="CLR5 DOMAIN-CONTAINING PROTEIN"/>
    <property type="match status" value="1"/>
</dbReference>
<dbReference type="InterPro" id="IPR025676">
    <property type="entry name" value="Clr5_dom"/>
</dbReference>
<dbReference type="Pfam" id="PF14420">
    <property type="entry name" value="Clr5"/>
    <property type="match status" value="1"/>
</dbReference>
<accession>A0ABR1UMI1</accession>
<reference evidence="2 3" key="1">
    <citation type="submission" date="2023-01" db="EMBL/GenBank/DDBJ databases">
        <title>Analysis of 21 Apiospora genomes using comparative genomics revels a genus with tremendous synthesis potential of carbohydrate active enzymes and secondary metabolites.</title>
        <authorList>
            <person name="Sorensen T."/>
        </authorList>
    </citation>
    <scope>NUCLEOTIDE SEQUENCE [LARGE SCALE GENOMIC DNA]</scope>
    <source>
        <strain evidence="2 3">CBS 83171</strain>
    </source>
</reference>
<protein>
    <recommendedName>
        <fullName evidence="1">Clr5 domain-containing protein</fullName>
    </recommendedName>
</protein>
<name>A0ABR1UMI1_9PEZI</name>
<dbReference type="Proteomes" id="UP001446871">
    <property type="component" value="Unassembled WGS sequence"/>
</dbReference>
<gene>
    <name evidence="2" type="ORF">PG996_010060</name>
</gene>
<proteinExistence type="predicted"/>
<organism evidence="2 3">
    <name type="scientific">Apiospora saccharicola</name>
    <dbReference type="NCBI Taxonomy" id="335842"/>
    <lineage>
        <taxon>Eukaryota</taxon>
        <taxon>Fungi</taxon>
        <taxon>Dikarya</taxon>
        <taxon>Ascomycota</taxon>
        <taxon>Pezizomycotina</taxon>
        <taxon>Sordariomycetes</taxon>
        <taxon>Xylariomycetidae</taxon>
        <taxon>Amphisphaeriales</taxon>
        <taxon>Apiosporaceae</taxon>
        <taxon>Apiospora</taxon>
    </lineage>
</organism>
<feature type="domain" description="Clr5" evidence="1">
    <location>
        <begin position="14"/>
        <end position="65"/>
    </location>
</feature>
<dbReference type="PANTHER" id="PTHR38788">
    <property type="entry name" value="CLR5 DOMAIN-CONTAINING PROTEIN"/>
    <property type="match status" value="1"/>
</dbReference>
<evidence type="ECO:0000313" key="2">
    <source>
        <dbReference type="EMBL" id="KAK8060130.1"/>
    </source>
</evidence>
<sequence length="446" mass="51518">MQITNKADESGMYRDWEGYKGVITRLYSEENRPLKEVVHWMAQEYDFRATEKMYKDHLKRWGIRKYMKSAHTGEGELPTKRALTPRHRDLDPHRVRQFLHQSSFRLRKSTPGKRSALIPAAQFSPATLTTRGDLAGIETALQAVTTYTNTCFETGSWDFSPEYFGFDTQPVACWYQKLLFAAAKLRSRQHLAASFDLLHSIFDEYRTLLYRQDPSLVILSLLALLDLLGVGDDLARTFVRYAAPLTRIELGERHPLAVLWTRLEPAVEEEKGPRLLQEAVRTMTSAELDTIDRNVVPGSLYPTRSRVMVALALYCHALVDAVSTEAKLQAIYTSMWWYRAQNGTNLCAGGSSWIDWSNHPLSQVAIDDIWEECAGDPKRLEEMRRQLPFAMRLRHSRRLLSFESWAELEEFARRRRIQSRIRLMEGEYTAMLQDVAYDDVIEGNNL</sequence>
<evidence type="ECO:0000313" key="3">
    <source>
        <dbReference type="Proteomes" id="UP001446871"/>
    </source>
</evidence>
<keyword evidence="3" id="KW-1185">Reference proteome</keyword>